<accession>A0A0A9EEM7</accession>
<organism evidence="1">
    <name type="scientific">Arundo donax</name>
    <name type="common">Giant reed</name>
    <name type="synonym">Donax arundinaceus</name>
    <dbReference type="NCBI Taxonomy" id="35708"/>
    <lineage>
        <taxon>Eukaryota</taxon>
        <taxon>Viridiplantae</taxon>
        <taxon>Streptophyta</taxon>
        <taxon>Embryophyta</taxon>
        <taxon>Tracheophyta</taxon>
        <taxon>Spermatophyta</taxon>
        <taxon>Magnoliopsida</taxon>
        <taxon>Liliopsida</taxon>
        <taxon>Poales</taxon>
        <taxon>Poaceae</taxon>
        <taxon>PACMAD clade</taxon>
        <taxon>Arundinoideae</taxon>
        <taxon>Arundineae</taxon>
        <taxon>Arundo</taxon>
    </lineage>
</organism>
<proteinExistence type="predicted"/>
<reference evidence="1" key="2">
    <citation type="journal article" date="2015" name="Data Brief">
        <title>Shoot transcriptome of the giant reed, Arundo donax.</title>
        <authorList>
            <person name="Barrero R.A."/>
            <person name="Guerrero F.D."/>
            <person name="Moolhuijzen P."/>
            <person name="Goolsby J.A."/>
            <person name="Tidwell J."/>
            <person name="Bellgard S.E."/>
            <person name="Bellgard M.I."/>
        </authorList>
    </citation>
    <scope>NUCLEOTIDE SEQUENCE</scope>
    <source>
        <tissue evidence="1">Shoot tissue taken approximately 20 cm above the soil surface</tissue>
    </source>
</reference>
<evidence type="ECO:0000313" key="1">
    <source>
        <dbReference type="EMBL" id="JAD99204.1"/>
    </source>
</evidence>
<protein>
    <submittedName>
        <fullName evidence="1">Uncharacterized protein</fullName>
    </submittedName>
</protein>
<sequence>MFSRPLLRHWLTRTKITDKEVREE</sequence>
<dbReference type="AlphaFoldDB" id="A0A0A9EEM7"/>
<name>A0A0A9EEM7_ARUDO</name>
<reference evidence="1" key="1">
    <citation type="submission" date="2014-09" db="EMBL/GenBank/DDBJ databases">
        <authorList>
            <person name="Magalhaes I.L.F."/>
            <person name="Oliveira U."/>
            <person name="Santos F.R."/>
            <person name="Vidigal T.H.D.A."/>
            <person name="Brescovit A.D."/>
            <person name="Santos A.J."/>
        </authorList>
    </citation>
    <scope>NUCLEOTIDE SEQUENCE</scope>
    <source>
        <tissue evidence="1">Shoot tissue taken approximately 20 cm above the soil surface</tissue>
    </source>
</reference>
<dbReference type="EMBL" id="GBRH01198691">
    <property type="protein sequence ID" value="JAD99204.1"/>
    <property type="molecule type" value="Transcribed_RNA"/>
</dbReference>